<accession>A0ABQ6GTU8</accession>
<organism evidence="3 4">
    <name type="scientific">Thalassotalea insulae</name>
    <dbReference type="NCBI Taxonomy" id="2056778"/>
    <lineage>
        <taxon>Bacteria</taxon>
        <taxon>Pseudomonadati</taxon>
        <taxon>Pseudomonadota</taxon>
        <taxon>Gammaproteobacteria</taxon>
        <taxon>Alteromonadales</taxon>
        <taxon>Colwelliaceae</taxon>
        <taxon>Thalassotalea</taxon>
    </lineage>
</organism>
<dbReference type="EMBL" id="BSST01000001">
    <property type="protein sequence ID" value="GLX79361.1"/>
    <property type="molecule type" value="Genomic_DNA"/>
</dbReference>
<dbReference type="Proteomes" id="UP001157186">
    <property type="component" value="Unassembled WGS sequence"/>
</dbReference>
<evidence type="ECO:0000256" key="1">
    <source>
        <dbReference type="SAM" id="Coils"/>
    </source>
</evidence>
<name>A0ABQ6GTU8_9GAMM</name>
<keyword evidence="4" id="KW-1185">Reference proteome</keyword>
<keyword evidence="2" id="KW-0732">Signal</keyword>
<feature type="signal peptide" evidence="2">
    <location>
        <begin position="1"/>
        <end position="21"/>
    </location>
</feature>
<evidence type="ECO:0000313" key="4">
    <source>
        <dbReference type="Proteomes" id="UP001157186"/>
    </source>
</evidence>
<evidence type="ECO:0000256" key="2">
    <source>
        <dbReference type="SAM" id="SignalP"/>
    </source>
</evidence>
<feature type="coiled-coil region" evidence="1">
    <location>
        <begin position="120"/>
        <end position="228"/>
    </location>
</feature>
<feature type="chain" id="PRO_5046181759" evidence="2">
    <location>
        <begin position="22"/>
        <end position="306"/>
    </location>
</feature>
<sequence>MKNIAPIVSGMLLAFAGTAFANDFDDMHKQLSIMSKIIKSSVGQEQGHNRSRITGVESVYLKGQGVVFTINSSSHNSRWGSYNFNFAMADIPEIPPVPDMPEVAFEFEDIDAGQINEHVSKAMEQAAEGYERAIESLNDERDSYRDLRDEQRDLSYQIRDLKREKRDIEYQLQRADEESKKELSSEVEKLKTKQAKIEQQRAVLAKQMAEYQKQQQAKQQQQEKERSQYYQTLTASLTESFCLYGNGLKAVPKNEHVSLIVKASGEKERNRYKDTIYVFSKKDISDCASDKIDAKRLLAKGQGYQF</sequence>
<evidence type="ECO:0000313" key="3">
    <source>
        <dbReference type="EMBL" id="GLX79361.1"/>
    </source>
</evidence>
<proteinExistence type="predicted"/>
<reference evidence="3 4" key="1">
    <citation type="submission" date="2023-03" db="EMBL/GenBank/DDBJ databases">
        <title>Draft genome sequence of Thalassotalea insulae KCTC 62186T.</title>
        <authorList>
            <person name="Sawabe T."/>
        </authorList>
    </citation>
    <scope>NUCLEOTIDE SEQUENCE [LARGE SCALE GENOMIC DNA]</scope>
    <source>
        <strain evidence="3 4">KCTC 62186</strain>
    </source>
</reference>
<gene>
    <name evidence="3" type="ORF">tinsulaeT_27010</name>
</gene>
<comment type="caution">
    <text evidence="3">The sequence shown here is derived from an EMBL/GenBank/DDBJ whole genome shotgun (WGS) entry which is preliminary data.</text>
</comment>
<keyword evidence="1" id="KW-0175">Coiled coil</keyword>
<dbReference type="RefSeq" id="WP_284245271.1">
    <property type="nucleotide sequence ID" value="NZ_BSST01000001.1"/>
</dbReference>
<protein>
    <submittedName>
        <fullName evidence="3">Uncharacterized protein</fullName>
    </submittedName>
</protein>